<evidence type="ECO:0000313" key="1">
    <source>
        <dbReference type="EMBL" id="MBE9116590.1"/>
    </source>
</evidence>
<keyword evidence="2" id="KW-1185">Reference proteome</keyword>
<accession>A0A8J7JAW1</accession>
<dbReference type="Proteomes" id="UP000654482">
    <property type="component" value="Unassembled WGS sequence"/>
</dbReference>
<name>A0A8J7JAW1_9CYAN</name>
<dbReference type="RefSeq" id="WP_194029673.1">
    <property type="nucleotide sequence ID" value="NZ_JADEWZ010000015.1"/>
</dbReference>
<dbReference type="AlphaFoldDB" id="A0A8J7JAW1"/>
<sequence length="165" mass="19273">MLTHHRRPVCLSLISTDLPVWSTIETAATLYQKDNERFHLLLSQPPFPQSDSDAQPDAFPLMNPLSEEKKGLLWLELSPYRVIMTMQGNGKLGYRHFWERGVYGITRYWLHSDVVERSGSFRLRNFTHSLQLEGGPLPHSLRLEYELWSDRVRLGCYVLSLEIHH</sequence>
<evidence type="ECO:0000313" key="2">
    <source>
        <dbReference type="Proteomes" id="UP000654482"/>
    </source>
</evidence>
<organism evidence="1 2">
    <name type="scientific">Lusitaniella coriacea LEGE 07157</name>
    <dbReference type="NCBI Taxonomy" id="945747"/>
    <lineage>
        <taxon>Bacteria</taxon>
        <taxon>Bacillati</taxon>
        <taxon>Cyanobacteriota</taxon>
        <taxon>Cyanophyceae</taxon>
        <taxon>Spirulinales</taxon>
        <taxon>Lusitaniellaceae</taxon>
        <taxon>Lusitaniella</taxon>
    </lineage>
</organism>
<comment type="caution">
    <text evidence="1">The sequence shown here is derived from an EMBL/GenBank/DDBJ whole genome shotgun (WGS) entry which is preliminary data.</text>
</comment>
<reference evidence="1" key="1">
    <citation type="submission" date="2020-10" db="EMBL/GenBank/DDBJ databases">
        <authorList>
            <person name="Castelo-Branco R."/>
            <person name="Eusebio N."/>
            <person name="Adriana R."/>
            <person name="Vieira A."/>
            <person name="Brugerolle De Fraissinette N."/>
            <person name="Rezende De Castro R."/>
            <person name="Schneider M.P."/>
            <person name="Vasconcelos V."/>
            <person name="Leao P.N."/>
        </authorList>
    </citation>
    <scope>NUCLEOTIDE SEQUENCE</scope>
    <source>
        <strain evidence="1">LEGE 07157</strain>
    </source>
</reference>
<dbReference type="EMBL" id="JADEWZ010000015">
    <property type="protein sequence ID" value="MBE9116590.1"/>
    <property type="molecule type" value="Genomic_DNA"/>
</dbReference>
<proteinExistence type="predicted"/>
<gene>
    <name evidence="1" type="ORF">IQ249_11830</name>
</gene>
<protein>
    <submittedName>
        <fullName evidence="1">Uncharacterized protein</fullName>
    </submittedName>
</protein>